<gene>
    <name evidence="1" type="ORF">Thimo_2983</name>
</gene>
<evidence type="ECO:0000313" key="2">
    <source>
        <dbReference type="Proteomes" id="UP000010816"/>
    </source>
</evidence>
<organism evidence="1 2">
    <name type="scientific">Thioflavicoccus mobilis 8321</name>
    <dbReference type="NCBI Taxonomy" id="765912"/>
    <lineage>
        <taxon>Bacteria</taxon>
        <taxon>Pseudomonadati</taxon>
        <taxon>Pseudomonadota</taxon>
        <taxon>Gammaproteobacteria</taxon>
        <taxon>Chromatiales</taxon>
        <taxon>Chromatiaceae</taxon>
        <taxon>Thioflavicoccus</taxon>
    </lineage>
</organism>
<name>L0H259_9GAMM</name>
<dbReference type="KEGG" id="tmb:Thimo_2983"/>
<reference evidence="1 2" key="1">
    <citation type="submission" date="2011-09" db="EMBL/GenBank/DDBJ databases">
        <title>Complete sequence of chromosome of Thioflavicoccus mobilis 8321.</title>
        <authorList>
            <consortium name="US DOE Joint Genome Institute"/>
            <person name="Lucas S."/>
            <person name="Han J."/>
            <person name="Lapidus A."/>
            <person name="Cheng J.-F."/>
            <person name="Goodwin L."/>
            <person name="Pitluck S."/>
            <person name="Peters L."/>
            <person name="Ovchinnikova G."/>
            <person name="Lu M."/>
            <person name="Detter J.C."/>
            <person name="Han C."/>
            <person name="Tapia R."/>
            <person name="Land M."/>
            <person name="Hauser L."/>
            <person name="Kyrpides N."/>
            <person name="Ivanova N."/>
            <person name="Pagani I."/>
            <person name="Vogl K."/>
            <person name="Liu Z."/>
            <person name="Imhoff J."/>
            <person name="Thiel V."/>
            <person name="Frigaard N.-U."/>
            <person name="Bryant D."/>
            <person name="Woyke T."/>
        </authorList>
    </citation>
    <scope>NUCLEOTIDE SEQUENCE [LARGE SCALE GENOMIC DNA]</scope>
    <source>
        <strain evidence="1 2">8321</strain>
    </source>
</reference>
<keyword evidence="2" id="KW-1185">Reference proteome</keyword>
<proteinExistence type="predicted"/>
<sequence>MTLMIASLVAFIGIAMTVRAQREAERRQALRMVPVRVQRLSPRLARRR</sequence>
<accession>L0H259</accession>
<dbReference type="EMBL" id="CP003051">
    <property type="protein sequence ID" value="AGA91674.1"/>
    <property type="molecule type" value="Genomic_DNA"/>
</dbReference>
<protein>
    <submittedName>
        <fullName evidence="1">Uncharacterized protein</fullName>
    </submittedName>
</protein>
<dbReference type="HOGENOM" id="CLU_3158868_0_0_6"/>
<evidence type="ECO:0000313" key="1">
    <source>
        <dbReference type="EMBL" id="AGA91674.1"/>
    </source>
</evidence>
<dbReference type="AlphaFoldDB" id="L0H259"/>
<dbReference type="Proteomes" id="UP000010816">
    <property type="component" value="Chromosome"/>
</dbReference>